<sequence>MLNVPKALLEPCVKIETLHRSGKRLLLEIAGALELSSESYDIRSSKGGNGVMGEVILHSDHLYLMVHVMTGELRVMYRTCKGPKDDSGGINYFVGVSELASATASERFIAKLKQMTSLGVREAA</sequence>
<dbReference type="Proteomes" id="UP000245431">
    <property type="component" value="Plasmid PVE_plasmid"/>
</dbReference>
<evidence type="ECO:0000313" key="2">
    <source>
        <dbReference type="Proteomes" id="UP000245431"/>
    </source>
</evidence>
<protein>
    <submittedName>
        <fullName evidence="1">Uncharacterized protein</fullName>
    </submittedName>
</protein>
<proteinExistence type="predicted"/>
<reference evidence="2" key="1">
    <citation type="submission" date="2016-07" db="EMBL/GenBank/DDBJ databases">
        <authorList>
            <person name="Florea S."/>
            <person name="Webb J.S."/>
            <person name="Jaromczyk J."/>
            <person name="Schardl C.L."/>
        </authorList>
    </citation>
    <scope>NUCLEOTIDE SEQUENCE [LARGE SCALE GENOMIC DNA]</scope>
    <source>
        <strain evidence="2">1YdBTEX2</strain>
        <plasmid evidence="2">Plasmid pve_Plasmid</plasmid>
    </source>
</reference>
<dbReference type="AlphaFoldDB" id="A0A1D3KA96"/>
<keyword evidence="1" id="KW-0614">Plasmid</keyword>
<geneLocation type="plasmid" evidence="2">
    <name>pve_Plasmid</name>
</geneLocation>
<name>A0A1D3KA96_PSEVE</name>
<gene>
    <name evidence="1" type="ORF">PVE_P0244</name>
</gene>
<organism evidence="1 2">
    <name type="scientific">Pseudomonas veronii 1YdBTEX2</name>
    <dbReference type="NCBI Taxonomy" id="1295141"/>
    <lineage>
        <taxon>Bacteria</taxon>
        <taxon>Pseudomonadati</taxon>
        <taxon>Pseudomonadota</taxon>
        <taxon>Gammaproteobacteria</taxon>
        <taxon>Pseudomonadales</taxon>
        <taxon>Pseudomonadaceae</taxon>
        <taxon>Pseudomonas</taxon>
    </lineage>
</organism>
<accession>A0A1D3KA96</accession>
<evidence type="ECO:0000313" key="1">
    <source>
        <dbReference type="EMBL" id="SBW85284.1"/>
    </source>
</evidence>
<dbReference type="EMBL" id="LT599585">
    <property type="protein sequence ID" value="SBW85284.1"/>
    <property type="molecule type" value="Genomic_DNA"/>
</dbReference>